<organism evidence="2 3">
    <name type="scientific">Purpureocillium lilacinum</name>
    <name type="common">Paecilomyces lilacinus</name>
    <dbReference type="NCBI Taxonomy" id="33203"/>
    <lineage>
        <taxon>Eukaryota</taxon>
        <taxon>Fungi</taxon>
        <taxon>Dikarya</taxon>
        <taxon>Ascomycota</taxon>
        <taxon>Pezizomycotina</taxon>
        <taxon>Sordariomycetes</taxon>
        <taxon>Hypocreomycetidae</taxon>
        <taxon>Hypocreales</taxon>
        <taxon>Ophiocordycipitaceae</taxon>
        <taxon>Purpureocillium</taxon>
    </lineage>
</organism>
<feature type="region of interest" description="Disordered" evidence="1">
    <location>
        <begin position="286"/>
        <end position="356"/>
    </location>
</feature>
<dbReference type="Proteomes" id="UP001287286">
    <property type="component" value="Unassembled WGS sequence"/>
</dbReference>
<sequence length="356" mass="38387">MPPVSPTASSSSGYVLLLQDAASSCGMPPVSPTTSSSSGRVLLRDAANLQDLPRRGHKSNCRCYQPRQQHTTEAVSCGRYCTARRNRAYLRPSAVRPFGEVVDLLTLPADCFVQVWLRSCTGCRQFMPDAANPFGMPPVTPLLRPALAAFYEIYVTPALKGWLQFAALLPCFVATPSSFGVIGDGHKRPPNEGCRNPATTPVASLRPLRALPQRSLVVGSYRHPAADARTARPDRNCECPAARAATAQKLYAQYRQMGAIKARHYRIIAAVDAAYVKQRQQAEDATNCKVGHNKGAAAPRKALPSEQAEKTRKGAAEAQSAPQQEGTTRKGMSPARRKRTSPAGAPAQADTEGHEL</sequence>
<evidence type="ECO:0000313" key="2">
    <source>
        <dbReference type="EMBL" id="KAK4078054.1"/>
    </source>
</evidence>
<reference evidence="2 3" key="1">
    <citation type="journal article" date="2024" name="Microbiol. Resour. Announc.">
        <title>Genome annotations for the ascomycete fungi Trichoderma harzianum, Trichoderma aggressivum, and Purpureocillium lilacinum.</title>
        <authorList>
            <person name="Beijen E.P.W."/>
            <person name="Ohm R.A."/>
        </authorList>
    </citation>
    <scope>NUCLEOTIDE SEQUENCE [LARGE SCALE GENOMIC DNA]</scope>
    <source>
        <strain evidence="2 3">CBS 150709</strain>
    </source>
</reference>
<comment type="caution">
    <text evidence="2">The sequence shown here is derived from an EMBL/GenBank/DDBJ whole genome shotgun (WGS) entry which is preliminary data.</text>
</comment>
<proteinExistence type="predicted"/>
<protein>
    <submittedName>
        <fullName evidence="2">Uncharacterized protein</fullName>
    </submittedName>
</protein>
<dbReference type="EMBL" id="JAWRVI010000087">
    <property type="protein sequence ID" value="KAK4078054.1"/>
    <property type="molecule type" value="Genomic_DNA"/>
</dbReference>
<gene>
    <name evidence="2" type="ORF">Purlil1_12075</name>
</gene>
<name>A0ABR0BHU6_PURLI</name>
<accession>A0ABR0BHU6</accession>
<evidence type="ECO:0000256" key="1">
    <source>
        <dbReference type="SAM" id="MobiDB-lite"/>
    </source>
</evidence>
<keyword evidence="3" id="KW-1185">Reference proteome</keyword>
<evidence type="ECO:0000313" key="3">
    <source>
        <dbReference type="Proteomes" id="UP001287286"/>
    </source>
</evidence>